<dbReference type="EC" id="2.7.7.13" evidence="2"/>
<dbReference type="GO" id="GO:0005525">
    <property type="term" value="F:GTP binding"/>
    <property type="evidence" value="ECO:0007669"/>
    <property type="project" value="UniProtKB-KW"/>
</dbReference>
<dbReference type="SUPFAM" id="SSF53448">
    <property type="entry name" value="Nucleotide-diphospho-sugar transferases"/>
    <property type="match status" value="1"/>
</dbReference>
<dbReference type="InterPro" id="IPR051161">
    <property type="entry name" value="Mannose-6P_isomerase_type2"/>
</dbReference>
<evidence type="ECO:0000256" key="5">
    <source>
        <dbReference type="ARBA" id="ARBA00022741"/>
    </source>
</evidence>
<keyword evidence="11" id="KW-0413">Isomerase</keyword>
<evidence type="ECO:0000256" key="7">
    <source>
        <dbReference type="ARBA" id="ARBA00047343"/>
    </source>
</evidence>
<sequence>MTGKMPMIQPVILSGGSGTRLWPLSTSSCPKQFLSLTSASSMIAETVQRAKGEGYAEPIVVTGTNQIDLLRGALASERFTLLAEPAARNTAPAIALAAQHAVETDGAQLLLVMPSDHLIADLAAFREAIDAGKPLAEDGWLVTFGIEPDRPETGYGYIEAGDGISGRGRAAAAFHEKPDPATAERYLQAGGFYWNAGIFLMRADRYLEELSQHEPAIFRAVAAAYRKGALGAEAYVPEASEFRRSPSQSIDYAVMERTERKAVIPVNMGWSDIGSFEALHAVLPRDERGNVVVGDVVAEDCSDGLFWSTGPLVTAAGLQDLVVVATPEAVAVVPRSRSQDVKLIVERLRADGRSQL</sequence>
<evidence type="ECO:0000256" key="3">
    <source>
        <dbReference type="ARBA" id="ARBA00022679"/>
    </source>
</evidence>
<organism evidence="11 12">
    <name type="scientific">Pacificimonas flava</name>
    <dbReference type="NCBI Taxonomy" id="1234595"/>
    <lineage>
        <taxon>Bacteria</taxon>
        <taxon>Pseudomonadati</taxon>
        <taxon>Pseudomonadota</taxon>
        <taxon>Alphaproteobacteria</taxon>
        <taxon>Sphingomonadales</taxon>
        <taxon>Sphingosinicellaceae</taxon>
        <taxon>Pacificimonas</taxon>
    </lineage>
</organism>
<comment type="catalytic activity">
    <reaction evidence="7">
        <text>alpha-D-mannose 1-phosphate + GTP + H(+) = GDP-alpha-D-mannose + diphosphate</text>
        <dbReference type="Rhea" id="RHEA:15229"/>
        <dbReference type="ChEBI" id="CHEBI:15378"/>
        <dbReference type="ChEBI" id="CHEBI:33019"/>
        <dbReference type="ChEBI" id="CHEBI:37565"/>
        <dbReference type="ChEBI" id="CHEBI:57527"/>
        <dbReference type="ChEBI" id="CHEBI:58409"/>
        <dbReference type="EC" id="2.7.7.13"/>
    </reaction>
</comment>
<evidence type="ECO:0000256" key="2">
    <source>
        <dbReference type="ARBA" id="ARBA00012387"/>
    </source>
</evidence>
<protein>
    <recommendedName>
        <fullName evidence="2">mannose-1-phosphate guanylyltransferase</fullName>
        <ecNumber evidence="2">2.7.7.13</ecNumber>
    </recommendedName>
</protein>
<evidence type="ECO:0000256" key="1">
    <source>
        <dbReference type="ARBA" id="ARBA00006115"/>
    </source>
</evidence>
<dbReference type="GO" id="GO:0016853">
    <property type="term" value="F:isomerase activity"/>
    <property type="evidence" value="ECO:0007669"/>
    <property type="project" value="UniProtKB-KW"/>
</dbReference>
<keyword evidence="4 11" id="KW-0548">Nucleotidyltransferase</keyword>
<dbReference type="InterPro" id="IPR029044">
    <property type="entry name" value="Nucleotide-diphossugar_trans"/>
</dbReference>
<evidence type="ECO:0000313" key="12">
    <source>
        <dbReference type="Proteomes" id="UP000198462"/>
    </source>
</evidence>
<evidence type="ECO:0000313" key="11">
    <source>
        <dbReference type="EMBL" id="OWV34050.1"/>
    </source>
</evidence>
<dbReference type="AlphaFoldDB" id="A0A219B6R2"/>
<accession>A0A219B6R2</accession>
<dbReference type="GO" id="GO:0009298">
    <property type="term" value="P:GDP-mannose biosynthetic process"/>
    <property type="evidence" value="ECO:0007669"/>
    <property type="project" value="TreeGrafter"/>
</dbReference>
<reference evidence="12" key="1">
    <citation type="submission" date="2017-05" db="EMBL/GenBank/DDBJ databases">
        <authorList>
            <person name="Lin X."/>
        </authorList>
    </citation>
    <scope>NUCLEOTIDE SEQUENCE [LARGE SCALE GENOMIC DNA]</scope>
    <source>
        <strain evidence="12">JLT2012</strain>
    </source>
</reference>
<dbReference type="CDD" id="cd02509">
    <property type="entry name" value="GDP-M1P_Guanylyltransferase"/>
    <property type="match status" value="1"/>
</dbReference>
<dbReference type="Proteomes" id="UP000198462">
    <property type="component" value="Unassembled WGS sequence"/>
</dbReference>
<comment type="similarity">
    <text evidence="1 8">Belongs to the mannose-6-phosphate isomerase type 2 family.</text>
</comment>
<comment type="caution">
    <text evidence="11">The sequence shown here is derived from an EMBL/GenBank/DDBJ whole genome shotgun (WGS) entry which is preliminary data.</text>
</comment>
<dbReference type="Gene3D" id="3.90.550.10">
    <property type="entry name" value="Spore Coat Polysaccharide Biosynthesis Protein SpsA, Chain A"/>
    <property type="match status" value="1"/>
</dbReference>
<dbReference type="Pfam" id="PF22640">
    <property type="entry name" value="ManC_GMP_beta-helix"/>
    <property type="match status" value="1"/>
</dbReference>
<evidence type="ECO:0000259" key="10">
    <source>
        <dbReference type="Pfam" id="PF22640"/>
    </source>
</evidence>
<dbReference type="RefSeq" id="WP_224199534.1">
    <property type="nucleotide sequence ID" value="NZ_NFZT01000001.1"/>
</dbReference>
<dbReference type="InterPro" id="IPR054566">
    <property type="entry name" value="ManC/GMP-like_b-helix"/>
</dbReference>
<dbReference type="InterPro" id="IPR005835">
    <property type="entry name" value="NTP_transferase_dom"/>
</dbReference>
<feature type="domain" description="Nucleotidyl transferase" evidence="9">
    <location>
        <begin position="10"/>
        <end position="285"/>
    </location>
</feature>
<dbReference type="Pfam" id="PF00483">
    <property type="entry name" value="NTP_transferase"/>
    <property type="match status" value="1"/>
</dbReference>
<dbReference type="InterPro" id="IPR006375">
    <property type="entry name" value="Man1P_GuaTrfase/Man6P_Isoase"/>
</dbReference>
<keyword evidence="5" id="KW-0547">Nucleotide-binding</keyword>
<keyword evidence="12" id="KW-1185">Reference proteome</keyword>
<evidence type="ECO:0000256" key="8">
    <source>
        <dbReference type="RuleBase" id="RU004190"/>
    </source>
</evidence>
<dbReference type="EMBL" id="NFZT01000001">
    <property type="protein sequence ID" value="OWV34050.1"/>
    <property type="molecule type" value="Genomic_DNA"/>
</dbReference>
<dbReference type="NCBIfam" id="TIGR01479">
    <property type="entry name" value="GMP_PMI"/>
    <property type="match status" value="1"/>
</dbReference>
<keyword evidence="3 11" id="KW-0808">Transferase</keyword>
<proteinExistence type="inferred from homology"/>
<dbReference type="GO" id="GO:0000271">
    <property type="term" value="P:polysaccharide biosynthetic process"/>
    <property type="evidence" value="ECO:0007669"/>
    <property type="project" value="InterPro"/>
</dbReference>
<dbReference type="PANTHER" id="PTHR46390">
    <property type="entry name" value="MANNOSE-1-PHOSPHATE GUANYLYLTRANSFERASE"/>
    <property type="match status" value="1"/>
</dbReference>
<dbReference type="PANTHER" id="PTHR46390:SF1">
    <property type="entry name" value="MANNOSE-1-PHOSPHATE GUANYLYLTRANSFERASE"/>
    <property type="match status" value="1"/>
</dbReference>
<dbReference type="SUPFAM" id="SSF159283">
    <property type="entry name" value="Guanosine diphospho-D-mannose pyrophosphorylase/mannose-6-phosphate isomerase linker domain"/>
    <property type="match status" value="1"/>
</dbReference>
<evidence type="ECO:0000256" key="6">
    <source>
        <dbReference type="ARBA" id="ARBA00023134"/>
    </source>
</evidence>
<keyword evidence="6" id="KW-0342">GTP-binding</keyword>
<dbReference type="InterPro" id="IPR049577">
    <property type="entry name" value="GMPP_N"/>
</dbReference>
<dbReference type="FunFam" id="3.90.550.10:FF:000046">
    <property type="entry name" value="Mannose-1-phosphate guanylyltransferase (GDP)"/>
    <property type="match status" value="1"/>
</dbReference>
<evidence type="ECO:0000259" key="9">
    <source>
        <dbReference type="Pfam" id="PF00483"/>
    </source>
</evidence>
<evidence type="ECO:0000256" key="4">
    <source>
        <dbReference type="ARBA" id="ARBA00022695"/>
    </source>
</evidence>
<name>A0A219B6R2_9SPHN</name>
<gene>
    <name evidence="11" type="ORF">B5C34_11660</name>
</gene>
<feature type="domain" description="MannoseP isomerase/GMP-like beta-helix" evidence="10">
    <location>
        <begin position="295"/>
        <end position="348"/>
    </location>
</feature>
<dbReference type="GO" id="GO:0004475">
    <property type="term" value="F:mannose-1-phosphate guanylyltransferase (GTP) activity"/>
    <property type="evidence" value="ECO:0007669"/>
    <property type="project" value="UniProtKB-EC"/>
</dbReference>